<dbReference type="RefSeq" id="WP_101287871.1">
    <property type="nucleotide sequence ID" value="NZ_FOUQ01000001.1"/>
</dbReference>
<name>A0A1I4QIZ3_9HYPH</name>
<sequence length="265" mass="28618">MSELSSVGLSVESGVVPGWNVPIRTYRNPEANPKAQLVFAHGGGFSWGTLDDYDQICRNLAAGTVSTVISVDYRLAPENPFPAGFDDVYHAAVWAASQLNKFNEEKLIIAGDSAGACLAAGVAQRAAAEQSMSLDGQLLIYPMIEYYDRTPPEFFTLSDRFHPSFDAIRGAWDTYLGGPRTELPPYAVPPRATDLSALPPAFLAVAENDPLRFEALSYAAAMHAAGVRVEHRQYGGVGHGFLSERPDASSVRSAILDIATWIGRL</sequence>
<dbReference type="OrthoDB" id="9806180at2"/>
<dbReference type="GO" id="GO:0016787">
    <property type="term" value="F:hydrolase activity"/>
    <property type="evidence" value="ECO:0007669"/>
    <property type="project" value="UniProtKB-KW"/>
</dbReference>
<evidence type="ECO:0000256" key="3">
    <source>
        <dbReference type="PROSITE-ProRule" id="PRU10038"/>
    </source>
</evidence>
<evidence type="ECO:0000256" key="2">
    <source>
        <dbReference type="ARBA" id="ARBA00022801"/>
    </source>
</evidence>
<comment type="caution">
    <text evidence="5">The sequence shown here is derived from an EMBL/GenBank/DDBJ whole genome shotgun (WGS) entry which is preliminary data.</text>
</comment>
<dbReference type="Gene3D" id="3.40.50.1820">
    <property type="entry name" value="alpha/beta hydrolase"/>
    <property type="match status" value="1"/>
</dbReference>
<keyword evidence="2" id="KW-0378">Hydrolase</keyword>
<proteinExistence type="inferred from homology"/>
<keyword evidence="6" id="KW-1185">Reference proteome</keyword>
<evidence type="ECO:0000313" key="6">
    <source>
        <dbReference type="Proteomes" id="UP000233491"/>
    </source>
</evidence>
<organism evidence="5 6">
    <name type="scientific">Pleomorphomonas diazotrophica</name>
    <dbReference type="NCBI Taxonomy" id="1166257"/>
    <lineage>
        <taxon>Bacteria</taxon>
        <taxon>Pseudomonadati</taxon>
        <taxon>Pseudomonadota</taxon>
        <taxon>Alphaproteobacteria</taxon>
        <taxon>Hyphomicrobiales</taxon>
        <taxon>Pleomorphomonadaceae</taxon>
        <taxon>Pleomorphomonas</taxon>
    </lineage>
</organism>
<gene>
    <name evidence="5" type="ORF">CXZ10_04605</name>
</gene>
<dbReference type="InterPro" id="IPR033140">
    <property type="entry name" value="Lipase_GDXG_put_SER_AS"/>
</dbReference>
<feature type="active site" evidence="3">
    <location>
        <position position="113"/>
    </location>
</feature>
<dbReference type="Pfam" id="PF07859">
    <property type="entry name" value="Abhydrolase_3"/>
    <property type="match status" value="1"/>
</dbReference>
<dbReference type="AlphaFoldDB" id="A0A1I4QIZ3"/>
<evidence type="ECO:0000259" key="4">
    <source>
        <dbReference type="Pfam" id="PF07859"/>
    </source>
</evidence>
<comment type="similarity">
    <text evidence="1">Belongs to the 'GDXG' lipolytic enzyme family.</text>
</comment>
<evidence type="ECO:0000313" key="5">
    <source>
        <dbReference type="EMBL" id="PKR90645.1"/>
    </source>
</evidence>
<feature type="domain" description="Alpha/beta hydrolase fold-3" evidence="4">
    <location>
        <begin position="37"/>
        <end position="242"/>
    </location>
</feature>
<protein>
    <recommendedName>
        <fullName evidence="4">Alpha/beta hydrolase fold-3 domain-containing protein</fullName>
    </recommendedName>
</protein>
<dbReference type="SUPFAM" id="SSF53474">
    <property type="entry name" value="alpha/beta-Hydrolases"/>
    <property type="match status" value="1"/>
</dbReference>
<reference evidence="5 6" key="1">
    <citation type="submission" date="2017-12" db="EMBL/GenBank/DDBJ databases">
        <title>Anaerobic carbon monoxide metabolism by Pleomorphomonas carboxyditropha sp. nov., a new mesophilic hydrogenogenic carboxidotroph.</title>
        <authorList>
            <person name="Esquivel-Elizondo S."/>
            <person name="Krajmalnik-Brown R."/>
        </authorList>
    </citation>
    <scope>NUCLEOTIDE SEQUENCE [LARGE SCALE GENOMIC DNA]</scope>
    <source>
        <strain evidence="5 6">R5-392</strain>
    </source>
</reference>
<dbReference type="InterPro" id="IPR013094">
    <property type="entry name" value="AB_hydrolase_3"/>
</dbReference>
<evidence type="ECO:0000256" key="1">
    <source>
        <dbReference type="ARBA" id="ARBA00010515"/>
    </source>
</evidence>
<dbReference type="InterPro" id="IPR029058">
    <property type="entry name" value="AB_hydrolase_fold"/>
</dbReference>
<dbReference type="PANTHER" id="PTHR48081:SF8">
    <property type="entry name" value="ALPHA_BETA HYDROLASE FOLD-3 DOMAIN-CONTAINING PROTEIN-RELATED"/>
    <property type="match status" value="1"/>
</dbReference>
<dbReference type="Proteomes" id="UP000233491">
    <property type="component" value="Unassembled WGS sequence"/>
</dbReference>
<accession>A0A1I4QIZ3</accession>
<dbReference type="EMBL" id="PJNW01000002">
    <property type="protein sequence ID" value="PKR90645.1"/>
    <property type="molecule type" value="Genomic_DNA"/>
</dbReference>
<dbReference type="InterPro" id="IPR050300">
    <property type="entry name" value="GDXG_lipolytic_enzyme"/>
</dbReference>
<dbReference type="PROSITE" id="PS01174">
    <property type="entry name" value="LIPASE_GDXG_SER"/>
    <property type="match status" value="1"/>
</dbReference>
<dbReference type="PANTHER" id="PTHR48081">
    <property type="entry name" value="AB HYDROLASE SUPERFAMILY PROTEIN C4A8.06C"/>
    <property type="match status" value="1"/>
</dbReference>